<keyword evidence="2" id="KW-1185">Reference proteome</keyword>
<name>A0AC60PK42_IXOPE</name>
<protein>
    <submittedName>
        <fullName evidence="1">Uncharacterized protein</fullName>
    </submittedName>
</protein>
<evidence type="ECO:0000313" key="2">
    <source>
        <dbReference type="Proteomes" id="UP000805193"/>
    </source>
</evidence>
<accession>A0AC60PK42</accession>
<organism evidence="1 2">
    <name type="scientific">Ixodes persulcatus</name>
    <name type="common">Taiga tick</name>
    <dbReference type="NCBI Taxonomy" id="34615"/>
    <lineage>
        <taxon>Eukaryota</taxon>
        <taxon>Metazoa</taxon>
        <taxon>Ecdysozoa</taxon>
        <taxon>Arthropoda</taxon>
        <taxon>Chelicerata</taxon>
        <taxon>Arachnida</taxon>
        <taxon>Acari</taxon>
        <taxon>Parasitiformes</taxon>
        <taxon>Ixodida</taxon>
        <taxon>Ixodoidea</taxon>
        <taxon>Ixodidae</taxon>
        <taxon>Ixodinae</taxon>
        <taxon>Ixodes</taxon>
    </lineage>
</organism>
<evidence type="ECO:0000313" key="1">
    <source>
        <dbReference type="EMBL" id="KAG0420581.1"/>
    </source>
</evidence>
<comment type="caution">
    <text evidence="1">The sequence shown here is derived from an EMBL/GenBank/DDBJ whole genome shotgun (WGS) entry which is preliminary data.</text>
</comment>
<proteinExistence type="predicted"/>
<dbReference type="Proteomes" id="UP000805193">
    <property type="component" value="Unassembled WGS sequence"/>
</dbReference>
<reference evidence="1 2" key="1">
    <citation type="journal article" date="2020" name="Cell">
        <title>Large-Scale Comparative Analyses of Tick Genomes Elucidate Their Genetic Diversity and Vector Capacities.</title>
        <authorList>
            <consortium name="Tick Genome and Microbiome Consortium (TIGMIC)"/>
            <person name="Jia N."/>
            <person name="Wang J."/>
            <person name="Shi W."/>
            <person name="Du L."/>
            <person name="Sun Y."/>
            <person name="Zhan W."/>
            <person name="Jiang J.F."/>
            <person name="Wang Q."/>
            <person name="Zhang B."/>
            <person name="Ji P."/>
            <person name="Bell-Sakyi L."/>
            <person name="Cui X.M."/>
            <person name="Yuan T.T."/>
            <person name="Jiang B.G."/>
            <person name="Yang W.F."/>
            <person name="Lam T.T."/>
            <person name="Chang Q.C."/>
            <person name="Ding S.J."/>
            <person name="Wang X.J."/>
            <person name="Zhu J.G."/>
            <person name="Ruan X.D."/>
            <person name="Zhao L."/>
            <person name="Wei J.T."/>
            <person name="Ye R.Z."/>
            <person name="Que T.C."/>
            <person name="Du C.H."/>
            <person name="Zhou Y.H."/>
            <person name="Cheng J.X."/>
            <person name="Dai P.F."/>
            <person name="Guo W.B."/>
            <person name="Han X.H."/>
            <person name="Huang E.J."/>
            <person name="Li L.F."/>
            <person name="Wei W."/>
            <person name="Gao Y.C."/>
            <person name="Liu J.Z."/>
            <person name="Shao H.Z."/>
            <person name="Wang X."/>
            <person name="Wang C.C."/>
            <person name="Yang T.C."/>
            <person name="Huo Q.B."/>
            <person name="Li W."/>
            <person name="Chen H.Y."/>
            <person name="Chen S.E."/>
            <person name="Zhou L.G."/>
            <person name="Ni X.B."/>
            <person name="Tian J.H."/>
            <person name="Sheng Y."/>
            <person name="Liu T."/>
            <person name="Pan Y.S."/>
            <person name="Xia L.Y."/>
            <person name="Li J."/>
            <person name="Zhao F."/>
            <person name="Cao W.C."/>
        </authorList>
    </citation>
    <scope>NUCLEOTIDE SEQUENCE [LARGE SCALE GENOMIC DNA]</scope>
    <source>
        <strain evidence="1">Iper-2018</strain>
    </source>
</reference>
<gene>
    <name evidence="1" type="ORF">HPB47_003411</name>
</gene>
<sequence length="131" mass="13956">MASTGHAKVMAKQEVMSTTSCVRKPQSPVKTGGTVSRGTVACSVCNIAEFPSMSAAFCHYESQEHRKNKLMAACGISPAPVVPVSTKSQVAAPLPPPLLPTPKLPSSVLVCRADEDFGEFCEKHGFFKFDN</sequence>
<dbReference type="EMBL" id="JABSTQ010010491">
    <property type="protein sequence ID" value="KAG0420581.1"/>
    <property type="molecule type" value="Genomic_DNA"/>
</dbReference>